<evidence type="ECO:0000256" key="2">
    <source>
        <dbReference type="SAM" id="Phobius"/>
    </source>
</evidence>
<accession>A0A075A112</accession>
<feature type="region of interest" description="Disordered" evidence="1">
    <location>
        <begin position="58"/>
        <end position="84"/>
    </location>
</feature>
<evidence type="ECO:0000313" key="4">
    <source>
        <dbReference type="Proteomes" id="UP000054324"/>
    </source>
</evidence>
<dbReference type="KEGG" id="ovi:T265_10508"/>
<dbReference type="EMBL" id="KL596995">
    <property type="protein sequence ID" value="KER21094.1"/>
    <property type="molecule type" value="Genomic_DNA"/>
</dbReference>
<keyword evidence="2" id="KW-0812">Transmembrane</keyword>
<organism evidence="3 4">
    <name type="scientific">Opisthorchis viverrini</name>
    <name type="common">Southeast Asian liver fluke</name>
    <dbReference type="NCBI Taxonomy" id="6198"/>
    <lineage>
        <taxon>Eukaryota</taxon>
        <taxon>Metazoa</taxon>
        <taxon>Spiralia</taxon>
        <taxon>Lophotrochozoa</taxon>
        <taxon>Platyhelminthes</taxon>
        <taxon>Trematoda</taxon>
        <taxon>Digenea</taxon>
        <taxon>Opisthorchiida</taxon>
        <taxon>Opisthorchiata</taxon>
        <taxon>Opisthorchiidae</taxon>
        <taxon>Opisthorchis</taxon>
    </lineage>
</organism>
<proteinExistence type="predicted"/>
<dbReference type="Proteomes" id="UP000054324">
    <property type="component" value="Unassembled WGS sequence"/>
</dbReference>
<keyword evidence="4" id="KW-1185">Reference proteome</keyword>
<name>A0A075A112_OPIVI</name>
<protein>
    <submittedName>
        <fullName evidence="3">Uncharacterized protein</fullName>
    </submittedName>
</protein>
<dbReference type="GeneID" id="20324676"/>
<keyword evidence="2" id="KW-0472">Membrane</keyword>
<evidence type="ECO:0000256" key="1">
    <source>
        <dbReference type="SAM" id="MobiDB-lite"/>
    </source>
</evidence>
<dbReference type="CTD" id="20324676"/>
<gene>
    <name evidence="3" type="ORF">T265_10508</name>
</gene>
<reference evidence="3 4" key="1">
    <citation type="submission" date="2013-11" db="EMBL/GenBank/DDBJ databases">
        <title>Opisthorchis viverrini - life in the bile duct.</title>
        <authorList>
            <person name="Young N.D."/>
            <person name="Nagarajan N."/>
            <person name="Lin S.J."/>
            <person name="Korhonen P.K."/>
            <person name="Jex A.R."/>
            <person name="Hall R.S."/>
            <person name="Safavi-Hemami H."/>
            <person name="Kaewkong W."/>
            <person name="Bertrand D."/>
            <person name="Gao S."/>
            <person name="Seet Q."/>
            <person name="Wongkham S."/>
            <person name="Teh B.T."/>
            <person name="Wongkham C."/>
            <person name="Intapan P.M."/>
            <person name="Maleewong W."/>
            <person name="Yang X."/>
            <person name="Hu M."/>
            <person name="Wang Z."/>
            <person name="Hofmann A."/>
            <person name="Sternberg P.W."/>
            <person name="Tan P."/>
            <person name="Wang J."/>
            <person name="Gasser R.B."/>
        </authorList>
    </citation>
    <scope>NUCLEOTIDE SEQUENCE [LARGE SCALE GENOMIC DNA]</scope>
</reference>
<dbReference type="AlphaFoldDB" id="A0A075A112"/>
<dbReference type="RefSeq" id="XP_009175160.1">
    <property type="nucleotide sequence ID" value="XM_009176896.1"/>
</dbReference>
<keyword evidence="2" id="KW-1133">Transmembrane helix</keyword>
<evidence type="ECO:0000313" key="3">
    <source>
        <dbReference type="EMBL" id="KER21094.1"/>
    </source>
</evidence>
<feature type="transmembrane region" description="Helical" evidence="2">
    <location>
        <begin position="228"/>
        <end position="258"/>
    </location>
</feature>
<sequence>MIETTVATITKLPLFVQYSVTRKPFCPAKDKRTAKRETIVLVWRPSACVVFGMKRPANQLPSTERPVPTAEEPTPVATASHVPPKTDPLLQPRRCVDHVENRVRSFETDPRRQFYIKQPKRKGARRVKFLKIISECPQTSETPKSPEQLTFRGWFGTTVSKFAPKLLHYLEFRNPICIYSCEMAKCLEGEFTDRKVRGPNPTSASRIPLSTPGQPGSIPAVVLSSGGMLSYTLIIITIIINIIITIIIIIITIIIIIIDSMKSVFSTDALLPYSHDLFESITMKRSIRAESEGTWRYLNTIILRCLHIKILIQAICIETDNKDATDIDQHSYLTAFLTRRSGGSRGPRPVTLKAPKFFVISFTPLCQVKDWLCIPTYHVPIGGVALKFGASKLK</sequence>